<accession>A0A167KRZ6</accession>
<evidence type="ECO:0000313" key="1">
    <source>
        <dbReference type="EMBL" id="KZO94941.1"/>
    </source>
</evidence>
<dbReference type="AlphaFoldDB" id="A0A167KRZ6"/>
<evidence type="ECO:0000313" key="2">
    <source>
        <dbReference type="Proteomes" id="UP000076738"/>
    </source>
</evidence>
<gene>
    <name evidence="1" type="ORF">CALVIDRAFT_538709</name>
</gene>
<reference evidence="1 2" key="1">
    <citation type="journal article" date="2016" name="Mol. Biol. Evol.">
        <title>Comparative Genomics of Early-Diverging Mushroom-Forming Fungi Provides Insights into the Origins of Lignocellulose Decay Capabilities.</title>
        <authorList>
            <person name="Nagy L.G."/>
            <person name="Riley R."/>
            <person name="Tritt A."/>
            <person name="Adam C."/>
            <person name="Daum C."/>
            <person name="Floudas D."/>
            <person name="Sun H."/>
            <person name="Yadav J.S."/>
            <person name="Pangilinan J."/>
            <person name="Larsson K.H."/>
            <person name="Matsuura K."/>
            <person name="Barry K."/>
            <person name="Labutti K."/>
            <person name="Kuo R."/>
            <person name="Ohm R.A."/>
            <person name="Bhattacharya S.S."/>
            <person name="Shirouzu T."/>
            <person name="Yoshinaga Y."/>
            <person name="Martin F.M."/>
            <person name="Grigoriev I.V."/>
            <person name="Hibbett D.S."/>
        </authorList>
    </citation>
    <scope>NUCLEOTIDE SEQUENCE [LARGE SCALE GENOMIC DNA]</scope>
    <source>
        <strain evidence="1 2">TUFC12733</strain>
    </source>
</reference>
<dbReference type="Proteomes" id="UP000076738">
    <property type="component" value="Unassembled WGS sequence"/>
</dbReference>
<sequence>MLTLAILVSRIPQLRYDRPPHASALHSSGWSRSACMIGFAACVRPAFLSLVTIGVYDHHRAFLQAAFLSLVIVGMYERPCSLYGASS</sequence>
<proteinExistence type="predicted"/>
<keyword evidence="2" id="KW-1185">Reference proteome</keyword>
<name>A0A167KRZ6_CALVF</name>
<protein>
    <submittedName>
        <fullName evidence="1">Uncharacterized protein</fullName>
    </submittedName>
</protein>
<dbReference type="EMBL" id="KV417292">
    <property type="protein sequence ID" value="KZO94941.1"/>
    <property type="molecule type" value="Genomic_DNA"/>
</dbReference>
<organism evidence="1 2">
    <name type="scientific">Calocera viscosa (strain TUFC12733)</name>
    <dbReference type="NCBI Taxonomy" id="1330018"/>
    <lineage>
        <taxon>Eukaryota</taxon>
        <taxon>Fungi</taxon>
        <taxon>Dikarya</taxon>
        <taxon>Basidiomycota</taxon>
        <taxon>Agaricomycotina</taxon>
        <taxon>Dacrymycetes</taxon>
        <taxon>Dacrymycetales</taxon>
        <taxon>Dacrymycetaceae</taxon>
        <taxon>Calocera</taxon>
    </lineage>
</organism>